<comment type="caution">
    <text evidence="2">The sequence shown here is derived from an EMBL/GenBank/DDBJ whole genome shotgun (WGS) entry which is preliminary data.</text>
</comment>
<evidence type="ECO:0000313" key="3">
    <source>
        <dbReference type="Proteomes" id="UP000269669"/>
    </source>
</evidence>
<feature type="region of interest" description="Disordered" evidence="1">
    <location>
        <begin position="13"/>
        <end position="38"/>
    </location>
</feature>
<dbReference type="Proteomes" id="UP000269669">
    <property type="component" value="Unassembled WGS sequence"/>
</dbReference>
<evidence type="ECO:0000313" key="2">
    <source>
        <dbReference type="EMBL" id="RSL17113.1"/>
    </source>
</evidence>
<feature type="compositionally biased region" description="Basic and acidic residues" evidence="1">
    <location>
        <begin position="18"/>
        <end position="38"/>
    </location>
</feature>
<gene>
    <name evidence="2" type="ORF">EDE15_2641</name>
</gene>
<dbReference type="AlphaFoldDB" id="A0A428MK81"/>
<protein>
    <submittedName>
        <fullName evidence="2">Uncharacterized protein</fullName>
    </submittedName>
</protein>
<reference evidence="2 3" key="1">
    <citation type="submission" date="2018-12" db="EMBL/GenBank/DDBJ databases">
        <title>Sequencing of bacterial isolates from soil warming experiment in Harvard Forest, Massachusetts, USA.</title>
        <authorList>
            <person name="Deangelis K."/>
        </authorList>
    </citation>
    <scope>NUCLEOTIDE SEQUENCE [LARGE SCALE GENOMIC DNA]</scope>
    <source>
        <strain evidence="2 3">EB153</strain>
    </source>
</reference>
<dbReference type="EMBL" id="RSDW01000001">
    <property type="protein sequence ID" value="RSL17113.1"/>
    <property type="molecule type" value="Genomic_DNA"/>
</dbReference>
<keyword evidence="3" id="KW-1185">Reference proteome</keyword>
<evidence type="ECO:0000256" key="1">
    <source>
        <dbReference type="SAM" id="MobiDB-lite"/>
    </source>
</evidence>
<name>A0A428MK81_9BACT</name>
<sequence length="38" mass="4551">MIYRPIDRCRFNRSPKPKLADETRERDQASEFRKAAVV</sequence>
<accession>A0A428MK81</accession>
<organism evidence="2 3">
    <name type="scientific">Edaphobacter aggregans</name>
    <dbReference type="NCBI Taxonomy" id="570835"/>
    <lineage>
        <taxon>Bacteria</taxon>
        <taxon>Pseudomonadati</taxon>
        <taxon>Acidobacteriota</taxon>
        <taxon>Terriglobia</taxon>
        <taxon>Terriglobales</taxon>
        <taxon>Acidobacteriaceae</taxon>
        <taxon>Edaphobacter</taxon>
    </lineage>
</organism>
<proteinExistence type="predicted"/>